<evidence type="ECO:0000313" key="1">
    <source>
        <dbReference type="EMBL" id="SQF67536.1"/>
    </source>
</evidence>
<name>A0A9X8T0M9_STREQ</name>
<accession>A0A9X8T0M9</accession>
<gene>
    <name evidence="1" type="ORF">NCTC6179_01740</name>
</gene>
<dbReference type="AlphaFoldDB" id="A0A9X8T0M9"/>
<evidence type="ECO:0000313" key="2">
    <source>
        <dbReference type="Proteomes" id="UP000249571"/>
    </source>
</evidence>
<proteinExistence type="predicted"/>
<dbReference type="EMBL" id="LS483361">
    <property type="protein sequence ID" value="SQF67536.1"/>
    <property type="molecule type" value="Genomic_DNA"/>
</dbReference>
<sequence length="146" mass="16869">MVRWQWLIDLLVFFGTRVLTAGTKQALRVFQNIDKPSFYSTSIIRPADLISDFLFLRGERSKTEAFDVVKMASILDNGLIQLGIFEILSSKSGIAFQRKLLPPTPLIKASKKDFFFNLRNFMSFWVALYFTIYHTKYPVLSFPQTA</sequence>
<reference evidence="1 2" key="1">
    <citation type="submission" date="2018-06" db="EMBL/GenBank/DDBJ databases">
        <authorList>
            <consortium name="Pathogen Informatics"/>
            <person name="Doyle S."/>
        </authorList>
    </citation>
    <scope>NUCLEOTIDE SEQUENCE [LARGE SCALE GENOMIC DNA]</scope>
    <source>
        <strain evidence="1 2">NCTC6179</strain>
    </source>
</reference>
<organism evidence="1 2">
    <name type="scientific">Streptococcus dysgalactiae subsp. equisimilis</name>
    <name type="common">Streptococcus equisimilis</name>
    <dbReference type="NCBI Taxonomy" id="119602"/>
    <lineage>
        <taxon>Bacteria</taxon>
        <taxon>Bacillati</taxon>
        <taxon>Bacillota</taxon>
        <taxon>Bacilli</taxon>
        <taxon>Lactobacillales</taxon>
        <taxon>Streptococcaceae</taxon>
        <taxon>Streptococcus</taxon>
    </lineage>
</organism>
<dbReference type="Proteomes" id="UP000249571">
    <property type="component" value="Chromosome 1"/>
</dbReference>
<protein>
    <submittedName>
        <fullName evidence="1">Uncharacterized protein</fullName>
    </submittedName>
</protein>